<dbReference type="InterPro" id="IPR014729">
    <property type="entry name" value="Rossmann-like_a/b/a_fold"/>
</dbReference>
<feature type="domain" description="UspA" evidence="2">
    <location>
        <begin position="20"/>
        <end position="159"/>
    </location>
</feature>
<dbReference type="Pfam" id="PF00582">
    <property type="entry name" value="Usp"/>
    <property type="match status" value="1"/>
</dbReference>
<dbReference type="InterPro" id="IPR006016">
    <property type="entry name" value="UspA"/>
</dbReference>
<dbReference type="SUPFAM" id="SSF52402">
    <property type="entry name" value="Adenine nucleotide alpha hydrolases-like"/>
    <property type="match status" value="1"/>
</dbReference>
<dbReference type="HOGENOM" id="CLU_049301_11_0_5"/>
<organism evidence="3">
    <name type="scientific">Rhodopseudomonas palustris (strain BisB18)</name>
    <dbReference type="NCBI Taxonomy" id="316056"/>
    <lineage>
        <taxon>Bacteria</taxon>
        <taxon>Pseudomonadati</taxon>
        <taxon>Pseudomonadota</taxon>
        <taxon>Alphaproteobacteria</taxon>
        <taxon>Hyphomicrobiales</taxon>
        <taxon>Nitrobacteraceae</taxon>
        <taxon>Rhodopseudomonas</taxon>
    </lineage>
</organism>
<dbReference type="KEGG" id="rpc:RPC_3607"/>
<dbReference type="AlphaFoldDB" id="Q210P3"/>
<gene>
    <name evidence="3" type="ordered locus">RPC_3607</name>
</gene>
<dbReference type="PANTHER" id="PTHR46268">
    <property type="entry name" value="STRESS RESPONSE PROTEIN NHAX"/>
    <property type="match status" value="1"/>
</dbReference>
<dbReference type="CDD" id="cd00293">
    <property type="entry name" value="USP-like"/>
    <property type="match status" value="1"/>
</dbReference>
<name>Q210P3_RHOPB</name>
<dbReference type="eggNOG" id="COG0589">
    <property type="taxonomic scope" value="Bacteria"/>
</dbReference>
<dbReference type="RefSeq" id="WP_011474026.1">
    <property type="nucleotide sequence ID" value="NC_007925.1"/>
</dbReference>
<dbReference type="STRING" id="316056.RPC_3607"/>
<dbReference type="PRINTS" id="PR01438">
    <property type="entry name" value="UNVRSLSTRESS"/>
</dbReference>
<dbReference type="Gene3D" id="3.40.50.620">
    <property type="entry name" value="HUPs"/>
    <property type="match status" value="1"/>
</dbReference>
<accession>Q210P3</accession>
<evidence type="ECO:0000313" key="3">
    <source>
        <dbReference type="EMBL" id="ABD89143.1"/>
    </source>
</evidence>
<dbReference type="EMBL" id="CP000301">
    <property type="protein sequence ID" value="ABD89143.1"/>
    <property type="molecule type" value="Genomic_DNA"/>
</dbReference>
<proteinExistence type="inferred from homology"/>
<dbReference type="PANTHER" id="PTHR46268:SF6">
    <property type="entry name" value="UNIVERSAL STRESS PROTEIN UP12"/>
    <property type="match status" value="1"/>
</dbReference>
<comment type="similarity">
    <text evidence="1">Belongs to the universal stress protein A family.</text>
</comment>
<dbReference type="InterPro" id="IPR006015">
    <property type="entry name" value="Universal_stress_UspA"/>
</dbReference>
<reference evidence="3" key="1">
    <citation type="submission" date="2006-03" db="EMBL/GenBank/DDBJ databases">
        <title>Complete sequence of Rhodopseudomonas palustris BisB18.</title>
        <authorList>
            <consortium name="US DOE Joint Genome Institute"/>
            <person name="Copeland A."/>
            <person name="Lucas S."/>
            <person name="Lapidus A."/>
            <person name="Barry K."/>
            <person name="Detter J.C."/>
            <person name="Glavina del Rio T."/>
            <person name="Hammon N."/>
            <person name="Israni S."/>
            <person name="Dalin E."/>
            <person name="Tice H."/>
            <person name="Pitluck S."/>
            <person name="Chain P."/>
            <person name="Malfatti S."/>
            <person name="Shin M."/>
            <person name="Vergez L."/>
            <person name="Schmutz J."/>
            <person name="Larimer F."/>
            <person name="Land M."/>
            <person name="Hauser L."/>
            <person name="Pelletier D.A."/>
            <person name="Kyrpides N."/>
            <person name="Anderson I."/>
            <person name="Oda Y."/>
            <person name="Harwood C.S."/>
            <person name="Richardson P."/>
        </authorList>
    </citation>
    <scope>NUCLEOTIDE SEQUENCE [LARGE SCALE GENOMIC DNA]</scope>
    <source>
        <strain evidence="3">BisB18</strain>
    </source>
</reference>
<evidence type="ECO:0000256" key="1">
    <source>
        <dbReference type="ARBA" id="ARBA00008791"/>
    </source>
</evidence>
<sequence>MVPLRAQANLEPVHRYALSLAPVELSDCSAQALNLARGLGIFQQTRVVVLHVFDAAAAGMLNYAGVDHGKVDDYLVDSRIDAARNLIRFLDPLELQEVDYSTLVKEGLAPTTIVEVASEIRPDLVVIGTHARRGAARLLLGSVTEEILRRLQQDILVLPFRAVPLA</sequence>
<protein>
    <submittedName>
        <fullName evidence="3">UspA</fullName>
    </submittedName>
</protein>
<evidence type="ECO:0000259" key="2">
    <source>
        <dbReference type="Pfam" id="PF00582"/>
    </source>
</evidence>